<name>A0A327YFW5_9FLAO</name>
<dbReference type="InterPro" id="IPR027823">
    <property type="entry name" value="DUF4468"/>
</dbReference>
<keyword evidence="1" id="KW-0732">Signal</keyword>
<feature type="domain" description="DUF4468" evidence="2">
    <location>
        <begin position="33"/>
        <end position="116"/>
    </location>
</feature>
<gene>
    <name evidence="3" type="ORF">B0I03_10924</name>
</gene>
<keyword evidence="4" id="KW-1185">Reference proteome</keyword>
<accession>A0A327YFW5</accession>
<evidence type="ECO:0000259" key="2">
    <source>
        <dbReference type="Pfam" id="PF14730"/>
    </source>
</evidence>
<evidence type="ECO:0000313" key="4">
    <source>
        <dbReference type="Proteomes" id="UP000249620"/>
    </source>
</evidence>
<feature type="chain" id="PRO_5016360757" evidence="1">
    <location>
        <begin position="18"/>
        <end position="180"/>
    </location>
</feature>
<proteinExistence type="predicted"/>
<dbReference type="Gene3D" id="3.30.530.80">
    <property type="match status" value="1"/>
</dbReference>
<dbReference type="Pfam" id="PF14730">
    <property type="entry name" value="DUF4468"/>
    <property type="match status" value="1"/>
</dbReference>
<evidence type="ECO:0000313" key="3">
    <source>
        <dbReference type="EMBL" id="RAK19764.1"/>
    </source>
</evidence>
<dbReference type="Proteomes" id="UP000249620">
    <property type="component" value="Unassembled WGS sequence"/>
</dbReference>
<sequence>MKKILLLLALTTFTMNAQDKFDFPLNENGQIIFSEVVSAEGKTKDDLFNNSKMFFVNIYKETQDKIKQDKEALSVTDTQYSFMTIKANGSETKVKLFYTISIMSKEGKYKYEIKNIFIKSSAETTVEKMFDKLASEKAVENPKLMETLKAYYAAINSTIDTIKSDIKKEMAKASASKSDW</sequence>
<protein>
    <submittedName>
        <fullName evidence="3">Uncharacterized protein with TBP-like fold DUF4468</fullName>
    </submittedName>
</protein>
<dbReference type="EMBL" id="QLMI01000009">
    <property type="protein sequence ID" value="RAK19764.1"/>
    <property type="molecule type" value="Genomic_DNA"/>
</dbReference>
<evidence type="ECO:0000256" key="1">
    <source>
        <dbReference type="SAM" id="SignalP"/>
    </source>
</evidence>
<dbReference type="OrthoDB" id="1347938at2"/>
<feature type="signal peptide" evidence="1">
    <location>
        <begin position="1"/>
        <end position="17"/>
    </location>
</feature>
<dbReference type="AlphaFoldDB" id="A0A327YFW5"/>
<organism evidence="3 4">
    <name type="scientific">Flavobacterium aquaticum</name>
    <dbReference type="NCBI Taxonomy" id="1236486"/>
    <lineage>
        <taxon>Bacteria</taxon>
        <taxon>Pseudomonadati</taxon>
        <taxon>Bacteroidota</taxon>
        <taxon>Flavobacteriia</taxon>
        <taxon>Flavobacteriales</taxon>
        <taxon>Flavobacteriaceae</taxon>
        <taxon>Flavobacterium</taxon>
    </lineage>
</organism>
<comment type="caution">
    <text evidence="3">The sequence shown here is derived from an EMBL/GenBank/DDBJ whole genome shotgun (WGS) entry which is preliminary data.</text>
</comment>
<dbReference type="RefSeq" id="WP_111567748.1">
    <property type="nucleotide sequence ID" value="NZ_QLMI01000009.1"/>
</dbReference>
<reference evidence="3 4" key="1">
    <citation type="submission" date="2018-06" db="EMBL/GenBank/DDBJ databases">
        <title>Genomic Encyclopedia of Type Strains, Phase III (KMG-III): the genomes of soil and plant-associated and newly described type strains.</title>
        <authorList>
            <person name="Whitman W."/>
        </authorList>
    </citation>
    <scope>NUCLEOTIDE SEQUENCE [LARGE SCALE GENOMIC DNA]</scope>
    <source>
        <strain evidence="3 4">CGMCC 1.12398</strain>
    </source>
</reference>